<dbReference type="EMBL" id="LAZR01011649">
    <property type="protein sequence ID" value="KKM60606.1"/>
    <property type="molecule type" value="Genomic_DNA"/>
</dbReference>
<reference evidence="1" key="1">
    <citation type="journal article" date="2015" name="Nature">
        <title>Complex archaea that bridge the gap between prokaryotes and eukaryotes.</title>
        <authorList>
            <person name="Spang A."/>
            <person name="Saw J.H."/>
            <person name="Jorgensen S.L."/>
            <person name="Zaremba-Niedzwiedzka K."/>
            <person name="Martijn J."/>
            <person name="Lind A.E."/>
            <person name="van Eijk R."/>
            <person name="Schleper C."/>
            <person name="Guy L."/>
            <person name="Ettema T.J."/>
        </authorList>
    </citation>
    <scope>NUCLEOTIDE SEQUENCE</scope>
</reference>
<dbReference type="AlphaFoldDB" id="A0A0F9JE89"/>
<accession>A0A0F9JE89</accession>
<feature type="non-terminal residue" evidence="1">
    <location>
        <position position="1"/>
    </location>
</feature>
<proteinExistence type="predicted"/>
<organism evidence="1">
    <name type="scientific">marine sediment metagenome</name>
    <dbReference type="NCBI Taxonomy" id="412755"/>
    <lineage>
        <taxon>unclassified sequences</taxon>
        <taxon>metagenomes</taxon>
        <taxon>ecological metagenomes</taxon>
    </lineage>
</organism>
<protein>
    <submittedName>
        <fullName evidence="1">Uncharacterized protein</fullName>
    </submittedName>
</protein>
<sequence>SGLRAVDLVITHSERTRAVAFVLGSRYQDSFIAANNFEPGRTSVSLAASGPVDMPAGVIILKLRFSRHGPYDGSEFNIELANFNEGALTPALTRDIWMQTPRTLIR</sequence>
<evidence type="ECO:0000313" key="1">
    <source>
        <dbReference type="EMBL" id="KKM60606.1"/>
    </source>
</evidence>
<comment type="caution">
    <text evidence="1">The sequence shown here is derived from an EMBL/GenBank/DDBJ whole genome shotgun (WGS) entry which is preliminary data.</text>
</comment>
<gene>
    <name evidence="1" type="ORF">LCGC14_1540240</name>
</gene>
<name>A0A0F9JE89_9ZZZZ</name>